<dbReference type="InterPro" id="IPR001296">
    <property type="entry name" value="Glyco_trans_1"/>
</dbReference>
<dbReference type="Proteomes" id="UP000189670">
    <property type="component" value="Unassembled WGS sequence"/>
</dbReference>
<protein>
    <recommendedName>
        <fullName evidence="1">Glycosyl transferase family 1 domain-containing protein</fullName>
    </recommendedName>
</protein>
<name>A0A1V1NQX6_9BACT</name>
<sequence length="100" mass="11466">MYCNTAYFEPFGIVYVEAIKSKIAVLGSIKGGGRDIFEHKKNAHLIDPESIEQIFQGIMALSNEQYRNLIIQNAKQLLPLYDINRIAHMYLNTYIKSLSK</sequence>
<evidence type="ECO:0000313" key="3">
    <source>
        <dbReference type="Proteomes" id="UP000189670"/>
    </source>
</evidence>
<dbReference type="GO" id="GO:0016757">
    <property type="term" value="F:glycosyltransferase activity"/>
    <property type="evidence" value="ECO:0007669"/>
    <property type="project" value="InterPro"/>
</dbReference>
<reference evidence="3" key="1">
    <citation type="submission" date="2012-11" db="EMBL/GenBank/DDBJ databases">
        <authorList>
            <person name="Lucero-Rivera Y.E."/>
            <person name="Tovar-Ramirez D."/>
        </authorList>
    </citation>
    <scope>NUCLEOTIDE SEQUENCE [LARGE SCALE GENOMIC DNA]</scope>
    <source>
        <strain evidence="3">Araruama</strain>
    </source>
</reference>
<dbReference type="EMBL" id="ATBP01003377">
    <property type="protein sequence ID" value="ETR64968.1"/>
    <property type="molecule type" value="Genomic_DNA"/>
</dbReference>
<dbReference type="Pfam" id="PF00534">
    <property type="entry name" value="Glycos_transf_1"/>
    <property type="match status" value="1"/>
</dbReference>
<dbReference type="SUPFAM" id="SSF53756">
    <property type="entry name" value="UDP-Glycosyltransferase/glycogen phosphorylase"/>
    <property type="match status" value="1"/>
</dbReference>
<comment type="caution">
    <text evidence="2">The sequence shown here is derived from an EMBL/GenBank/DDBJ whole genome shotgun (WGS) entry which is preliminary data.</text>
</comment>
<evidence type="ECO:0000313" key="2">
    <source>
        <dbReference type="EMBL" id="ETR64968.1"/>
    </source>
</evidence>
<accession>A0A1V1NQX6</accession>
<dbReference type="Gene3D" id="3.40.50.2000">
    <property type="entry name" value="Glycogen Phosphorylase B"/>
    <property type="match status" value="2"/>
</dbReference>
<feature type="domain" description="Glycosyl transferase family 1" evidence="1">
    <location>
        <begin position="2"/>
        <end position="76"/>
    </location>
</feature>
<dbReference type="AlphaFoldDB" id="A0A1V1NQX6"/>
<organism evidence="2 3">
    <name type="scientific">Candidatus Magnetoglobus multicellularis str. Araruama</name>
    <dbReference type="NCBI Taxonomy" id="890399"/>
    <lineage>
        <taxon>Bacteria</taxon>
        <taxon>Pseudomonadati</taxon>
        <taxon>Thermodesulfobacteriota</taxon>
        <taxon>Desulfobacteria</taxon>
        <taxon>Desulfobacterales</taxon>
        <taxon>Desulfobacteraceae</taxon>
        <taxon>Candidatus Magnetoglobus</taxon>
    </lineage>
</organism>
<gene>
    <name evidence="2" type="ORF">OMM_15034</name>
</gene>
<proteinExistence type="predicted"/>
<evidence type="ECO:0000259" key="1">
    <source>
        <dbReference type="Pfam" id="PF00534"/>
    </source>
</evidence>